<dbReference type="Gene3D" id="1.20.1280.50">
    <property type="match status" value="1"/>
</dbReference>
<dbReference type="AlphaFoldDB" id="A0A5S9WQ65"/>
<evidence type="ECO:0000256" key="2">
    <source>
        <dbReference type="ARBA" id="ARBA00010505"/>
    </source>
</evidence>
<dbReference type="Pfam" id="PF00646">
    <property type="entry name" value="F-box"/>
    <property type="match status" value="1"/>
</dbReference>
<dbReference type="EC" id="1.11.1.25" evidence="4"/>
<evidence type="ECO:0000256" key="8">
    <source>
        <dbReference type="ARBA" id="ARBA00023284"/>
    </source>
</evidence>
<keyword evidence="6" id="KW-0049">Antioxidant</keyword>
<accession>A0A5S9WQ65</accession>
<dbReference type="OrthoDB" id="1023747at2759"/>
<dbReference type="InterPro" id="IPR013740">
    <property type="entry name" value="Redoxin"/>
</dbReference>
<evidence type="ECO:0000259" key="11">
    <source>
        <dbReference type="PROSITE" id="PS50181"/>
    </source>
</evidence>
<dbReference type="InterPro" id="IPR036047">
    <property type="entry name" value="F-box-like_dom_sf"/>
</dbReference>
<evidence type="ECO:0000256" key="9">
    <source>
        <dbReference type="ARBA" id="ARBA00031688"/>
    </source>
</evidence>
<feature type="domain" description="F-box" evidence="11">
    <location>
        <begin position="157"/>
        <end position="202"/>
    </location>
</feature>
<dbReference type="SUPFAM" id="SSF52833">
    <property type="entry name" value="Thioredoxin-like"/>
    <property type="match status" value="1"/>
</dbReference>
<dbReference type="SUPFAM" id="SSF81383">
    <property type="entry name" value="F-box domain"/>
    <property type="match status" value="1"/>
</dbReference>
<evidence type="ECO:0000256" key="4">
    <source>
        <dbReference type="ARBA" id="ARBA00013016"/>
    </source>
</evidence>
<dbReference type="Pfam" id="PF07734">
    <property type="entry name" value="FBA_1"/>
    <property type="match status" value="1"/>
</dbReference>
<proteinExistence type="inferred from homology"/>
<evidence type="ECO:0000313" key="12">
    <source>
        <dbReference type="EMBL" id="CAA0318329.1"/>
    </source>
</evidence>
<dbReference type="GO" id="GO:0034599">
    <property type="term" value="P:cellular response to oxidative stress"/>
    <property type="evidence" value="ECO:0007669"/>
    <property type="project" value="InterPro"/>
</dbReference>
<evidence type="ECO:0000256" key="6">
    <source>
        <dbReference type="ARBA" id="ARBA00022862"/>
    </source>
</evidence>
<evidence type="ECO:0000256" key="5">
    <source>
        <dbReference type="ARBA" id="ARBA00022559"/>
    </source>
</evidence>
<dbReference type="GO" id="GO:0008379">
    <property type="term" value="F:thioredoxin peroxidase activity"/>
    <property type="evidence" value="ECO:0007669"/>
    <property type="project" value="InterPro"/>
</dbReference>
<dbReference type="CDD" id="cd03013">
    <property type="entry name" value="PRX5_like"/>
    <property type="match status" value="1"/>
</dbReference>
<gene>
    <name evidence="12" type="ORF">C24_LOCUS5496</name>
</gene>
<organism evidence="12 13">
    <name type="scientific">Arabidopsis thaliana</name>
    <name type="common">Mouse-ear cress</name>
    <dbReference type="NCBI Taxonomy" id="3702"/>
    <lineage>
        <taxon>Eukaryota</taxon>
        <taxon>Viridiplantae</taxon>
        <taxon>Streptophyta</taxon>
        <taxon>Embryophyta</taxon>
        <taxon>Tracheophyta</taxon>
        <taxon>Spermatophyta</taxon>
        <taxon>Magnoliopsida</taxon>
        <taxon>eudicotyledons</taxon>
        <taxon>Gunneridae</taxon>
        <taxon>Pentapetalae</taxon>
        <taxon>rosids</taxon>
        <taxon>malvids</taxon>
        <taxon>Brassicales</taxon>
        <taxon>Brassicaceae</taxon>
        <taxon>Camelineae</taxon>
        <taxon>Arabidopsis</taxon>
    </lineage>
</organism>
<dbReference type="Pfam" id="PF08534">
    <property type="entry name" value="Redoxin"/>
    <property type="match status" value="1"/>
</dbReference>
<dbReference type="PANTHER" id="PTHR10430">
    <property type="entry name" value="PEROXIREDOXIN"/>
    <property type="match status" value="1"/>
</dbReference>
<protein>
    <recommendedName>
        <fullName evidence="4">glutaredoxin-dependent peroxiredoxin</fullName>
        <ecNumber evidence="4">1.11.1.25</ecNumber>
    </recommendedName>
    <alternativeName>
        <fullName evidence="9">Glutaredoxin-dependent peroxiredoxin</fullName>
    </alternativeName>
</protein>
<dbReference type="Gene3D" id="3.40.30.10">
    <property type="entry name" value="Glutaredoxin"/>
    <property type="match status" value="1"/>
</dbReference>
<dbReference type="Proteomes" id="UP000434276">
    <property type="component" value="Unassembled WGS sequence"/>
</dbReference>
<dbReference type="ExpressionAtlas" id="A0A5S9WQ65">
    <property type="expression patterns" value="baseline and differential"/>
</dbReference>
<dbReference type="InterPro" id="IPR017451">
    <property type="entry name" value="F-box-assoc_interact_dom"/>
</dbReference>
<evidence type="ECO:0000256" key="1">
    <source>
        <dbReference type="ARBA" id="ARBA00001711"/>
    </source>
</evidence>
<keyword evidence="8" id="KW-0676">Redox-active center</keyword>
<name>A0A5S9WQ65_ARATH</name>
<evidence type="ECO:0000313" key="13">
    <source>
        <dbReference type="Proteomes" id="UP000434276"/>
    </source>
</evidence>
<dbReference type="EMBL" id="CACSHJ010000087">
    <property type="protein sequence ID" value="CAA0318329.1"/>
    <property type="molecule type" value="Genomic_DNA"/>
</dbReference>
<dbReference type="PROSITE" id="PS50181">
    <property type="entry name" value="FBOX"/>
    <property type="match status" value="1"/>
</dbReference>
<dbReference type="InterPro" id="IPR006527">
    <property type="entry name" value="F-box-assoc_dom_typ1"/>
</dbReference>
<comment type="catalytic activity">
    <reaction evidence="1">
        <text>[glutaredoxin]-dithiol + a hydroperoxide = [glutaredoxin]-disulfide + an alcohol + H2O</text>
        <dbReference type="Rhea" id="RHEA:62624"/>
        <dbReference type="Rhea" id="RHEA-COMP:10729"/>
        <dbReference type="Rhea" id="RHEA-COMP:10730"/>
        <dbReference type="ChEBI" id="CHEBI:15377"/>
        <dbReference type="ChEBI" id="CHEBI:29950"/>
        <dbReference type="ChEBI" id="CHEBI:30879"/>
        <dbReference type="ChEBI" id="CHEBI:35924"/>
        <dbReference type="ChEBI" id="CHEBI:50058"/>
        <dbReference type="EC" id="1.11.1.25"/>
    </reaction>
</comment>
<dbReference type="InterPro" id="IPR001810">
    <property type="entry name" value="F-box_dom"/>
</dbReference>
<dbReference type="InterPro" id="IPR037944">
    <property type="entry name" value="PRX5-like"/>
</dbReference>
<dbReference type="FunFam" id="1.20.1280.50:FF:000154">
    <property type="entry name" value="Putative F-box protein At5g36200"/>
    <property type="match status" value="1"/>
</dbReference>
<evidence type="ECO:0000256" key="7">
    <source>
        <dbReference type="ARBA" id="ARBA00023002"/>
    </source>
</evidence>
<dbReference type="FunFam" id="3.40.30.10:FF:000671">
    <property type="entry name" value="Pyruvate decarboxylase 2"/>
    <property type="match status" value="1"/>
</dbReference>
<dbReference type="InterPro" id="IPR036249">
    <property type="entry name" value="Thioredoxin-like_sf"/>
</dbReference>
<sequence length="554" mass="62902">MAPIAVGDFVPDGSISFFDDDDQLQTVSVHSLAAGKKVILFGVPGAFPPTCSMKYVNGFIEKAEELKSNGVDEIICFSGNDPFMIKACPENKHVKFVADGSGEYIQLLGLELDVKDKGLGVRSRGFALLLDNLKVIVVNVGSGGECPLFQLMTMTTTKTMSNLPTDLLEEIISRVPRKYMRAVRLTCKRWNGMFKSQSFTKMHIGKEEAATRALRQTRMIVMMDYNVYLMGIAVNEIPSIETLGKLTCLDDSEQVKISQVFCCEGLLLCILKDDDTKIVVWNPYLGQTRWIQTRLICRVSGWKKYALGYGNNSENRSCRSPKILRVTDNFNIFSEDIPLLYEIYDFDYDVWTTLDVSPHWFIMSERGLSLKGNTYWGAKERHAYGSIDHIICFDFTRERFGPLLPLPFSAWGAQFASLSSVREDKITALFQNCRAYKLELWITTKIDVNNATWSKFFTMDTPYLHEILSLKTFFIDEENKIVVVSNKERDTKGDLTHDSIDIINGEARCLWKLKLGKPADKNCWPLVCPYVPSVVQIKQHKGGKTKEQSDYKRH</sequence>
<keyword evidence="5" id="KW-0575">Peroxidase</keyword>
<evidence type="ECO:0000256" key="3">
    <source>
        <dbReference type="ARBA" id="ARBA00011245"/>
    </source>
</evidence>
<feature type="active site" description="Cysteine sulfenic acid (-SOH) intermediate" evidence="10">
    <location>
        <position position="51"/>
    </location>
</feature>
<dbReference type="SMART" id="SM00256">
    <property type="entry name" value="FBOX"/>
    <property type="match status" value="1"/>
</dbReference>
<dbReference type="CDD" id="cd22157">
    <property type="entry name" value="F-box_AtFBW1-like"/>
    <property type="match status" value="1"/>
</dbReference>
<keyword evidence="7" id="KW-0560">Oxidoreductase</keyword>
<evidence type="ECO:0000256" key="10">
    <source>
        <dbReference type="PIRSR" id="PIRSR637944-1"/>
    </source>
</evidence>
<comment type="subunit">
    <text evidence="3">Monomer.</text>
</comment>
<comment type="similarity">
    <text evidence="2">Belongs to the peroxiredoxin family. Prx5 subfamily.</text>
</comment>
<dbReference type="PANTHER" id="PTHR10430:SF8">
    <property type="entry name" value="PEROXIREDOXIN-2A-RELATED"/>
    <property type="match status" value="1"/>
</dbReference>
<reference evidence="12 13" key="1">
    <citation type="submission" date="2019-12" db="EMBL/GenBank/DDBJ databases">
        <authorList>
            <person name="Jiao W.-B."/>
            <person name="Schneeberger K."/>
        </authorList>
    </citation>
    <scope>NUCLEOTIDE SEQUENCE [LARGE SCALE GENOMIC DNA]</scope>
    <source>
        <strain evidence="13">cv. C24</strain>
    </source>
</reference>
<dbReference type="NCBIfam" id="TIGR01640">
    <property type="entry name" value="F_box_assoc_1"/>
    <property type="match status" value="1"/>
</dbReference>